<dbReference type="NCBIfam" id="NF004127">
    <property type="entry name" value="PRK05617.1"/>
    <property type="match status" value="1"/>
</dbReference>
<dbReference type="InterPro" id="IPR032259">
    <property type="entry name" value="HIBYL-CoA-H"/>
</dbReference>
<dbReference type="CDD" id="cd06558">
    <property type="entry name" value="crotonase-like"/>
    <property type="match status" value="1"/>
</dbReference>
<dbReference type="Proteomes" id="UP000193570">
    <property type="component" value="Unassembled WGS sequence"/>
</dbReference>
<evidence type="ECO:0000313" key="5">
    <source>
        <dbReference type="EMBL" id="SLN28864.1"/>
    </source>
</evidence>
<dbReference type="RefSeq" id="WP_085790985.1">
    <property type="nucleotide sequence ID" value="NZ_FWFK01000002.1"/>
</dbReference>
<accession>A0A1X6YS34</accession>
<reference evidence="5 6" key="1">
    <citation type="submission" date="2017-03" db="EMBL/GenBank/DDBJ databases">
        <authorList>
            <person name="Afonso C.L."/>
            <person name="Miller P.J."/>
            <person name="Scott M.A."/>
            <person name="Spackman E."/>
            <person name="Goraichik I."/>
            <person name="Dimitrov K.M."/>
            <person name="Suarez D.L."/>
            <person name="Swayne D.E."/>
        </authorList>
    </citation>
    <scope>NUCLEOTIDE SEQUENCE [LARGE SCALE GENOMIC DNA]</scope>
    <source>
        <strain evidence="5 6">CECT 8625</strain>
    </source>
</reference>
<comment type="catalytic activity">
    <reaction evidence="1">
        <text>3-hydroxy-2-methylpropanoyl-CoA + H2O = 3-hydroxy-2-methylpropanoate + CoA + H(+)</text>
        <dbReference type="Rhea" id="RHEA:20888"/>
        <dbReference type="ChEBI" id="CHEBI:11805"/>
        <dbReference type="ChEBI" id="CHEBI:15377"/>
        <dbReference type="ChEBI" id="CHEBI:15378"/>
        <dbReference type="ChEBI" id="CHEBI:57287"/>
        <dbReference type="ChEBI" id="CHEBI:57340"/>
        <dbReference type="EC" id="3.1.2.4"/>
    </reaction>
</comment>
<evidence type="ECO:0000256" key="3">
    <source>
        <dbReference type="ARBA" id="ARBA00022801"/>
    </source>
</evidence>
<dbReference type="GO" id="GO:0006574">
    <property type="term" value="P:L-valine catabolic process"/>
    <property type="evidence" value="ECO:0007669"/>
    <property type="project" value="TreeGrafter"/>
</dbReference>
<evidence type="ECO:0000313" key="6">
    <source>
        <dbReference type="Proteomes" id="UP000193570"/>
    </source>
</evidence>
<evidence type="ECO:0000259" key="4">
    <source>
        <dbReference type="Pfam" id="PF16113"/>
    </source>
</evidence>
<dbReference type="OrthoDB" id="9790967at2"/>
<dbReference type="PANTHER" id="PTHR43176">
    <property type="entry name" value="3-HYDROXYISOBUTYRYL-COA HYDROLASE-RELATED"/>
    <property type="match status" value="1"/>
</dbReference>
<keyword evidence="6" id="KW-1185">Reference proteome</keyword>
<dbReference type="InterPro" id="IPR029045">
    <property type="entry name" value="ClpP/crotonase-like_dom_sf"/>
</dbReference>
<dbReference type="PANTHER" id="PTHR43176:SF3">
    <property type="entry name" value="3-HYDROXYISOBUTYRYL-COA HYDROLASE, MITOCHONDRIAL"/>
    <property type="match status" value="1"/>
</dbReference>
<gene>
    <name evidence="5" type="primary">echA8_2</name>
    <name evidence="5" type="ORF">ROJ8625_01231</name>
</gene>
<dbReference type="SUPFAM" id="SSF52096">
    <property type="entry name" value="ClpP/crotonase"/>
    <property type="match status" value="1"/>
</dbReference>
<name>A0A1X6YS34_9RHOB</name>
<feature type="domain" description="Enoyl-CoA hydratase/isomerase" evidence="4">
    <location>
        <begin position="13"/>
        <end position="329"/>
    </location>
</feature>
<proteinExistence type="predicted"/>
<evidence type="ECO:0000256" key="2">
    <source>
        <dbReference type="ARBA" id="ARBA00011915"/>
    </source>
</evidence>
<dbReference type="Pfam" id="PF16113">
    <property type="entry name" value="ECH_2"/>
    <property type="match status" value="1"/>
</dbReference>
<dbReference type="GO" id="GO:0003860">
    <property type="term" value="F:3-hydroxyisobutyryl-CoA hydrolase activity"/>
    <property type="evidence" value="ECO:0007669"/>
    <property type="project" value="UniProtKB-EC"/>
</dbReference>
<protein>
    <recommendedName>
        <fullName evidence="2">3-hydroxyisobutyryl-CoA hydrolase</fullName>
        <ecNumber evidence="2">3.1.2.4</ecNumber>
    </recommendedName>
</protein>
<keyword evidence="3" id="KW-0378">Hydrolase</keyword>
<keyword evidence="5" id="KW-0456">Lyase</keyword>
<dbReference type="InterPro" id="IPR045004">
    <property type="entry name" value="ECH_dom"/>
</dbReference>
<sequence>MSHLTIRKDGRAGRITLTRPEALNALDHEMCLEITQTLLDWRSDPEIDLVILDAEGERAFCAGGDVARVYREAQAGNGDAVRLFWRDEYRMNAMIAEYPKAVFSFLQGFTMGGGVGLGCHGSHRVVGDSSKIAMPECAIGLVPDVGGSYLLARCEGRLGEYLGLTGARLSAGDAIQTGFAEFYVPEDRWEALKARLAETGQPDSVTEWAEPAPEASLPAQRGDIDALFGGESLRDIVNALRTDDSAFAAETLPVIERSSPLSMGVTLDIIHRLKLGSADIRKSLDFEYRFTHRALDKADFLEGVRAQIIDKDRTPRWRHELDTLPLADVAAMLQPVREVSLDFHDWETDT</sequence>
<dbReference type="AlphaFoldDB" id="A0A1X6YS34"/>
<dbReference type="EMBL" id="FWFK01000002">
    <property type="protein sequence ID" value="SLN28864.1"/>
    <property type="molecule type" value="Genomic_DNA"/>
</dbReference>
<dbReference type="EC" id="3.1.2.4" evidence="2"/>
<dbReference type="GO" id="GO:0016829">
    <property type="term" value="F:lyase activity"/>
    <property type="evidence" value="ECO:0007669"/>
    <property type="project" value="UniProtKB-KW"/>
</dbReference>
<dbReference type="GO" id="GO:0005829">
    <property type="term" value="C:cytosol"/>
    <property type="evidence" value="ECO:0007669"/>
    <property type="project" value="TreeGrafter"/>
</dbReference>
<dbReference type="Gene3D" id="3.90.226.10">
    <property type="entry name" value="2-enoyl-CoA Hydratase, Chain A, domain 1"/>
    <property type="match status" value="1"/>
</dbReference>
<organism evidence="5 6">
    <name type="scientific">Roseivivax jejudonensis</name>
    <dbReference type="NCBI Taxonomy" id="1529041"/>
    <lineage>
        <taxon>Bacteria</taxon>
        <taxon>Pseudomonadati</taxon>
        <taxon>Pseudomonadota</taxon>
        <taxon>Alphaproteobacteria</taxon>
        <taxon>Rhodobacterales</taxon>
        <taxon>Roseobacteraceae</taxon>
        <taxon>Roseivivax</taxon>
    </lineage>
</organism>
<evidence type="ECO:0000256" key="1">
    <source>
        <dbReference type="ARBA" id="ARBA00001709"/>
    </source>
</evidence>